<dbReference type="NCBIfam" id="TIGR00392">
    <property type="entry name" value="ileS"/>
    <property type="match status" value="1"/>
</dbReference>
<dbReference type="SUPFAM" id="SSF50677">
    <property type="entry name" value="ValRS/IleRS/LeuRS editing domain"/>
    <property type="match status" value="1"/>
</dbReference>
<evidence type="ECO:0000256" key="11">
    <source>
        <dbReference type="ARBA" id="ARBA00022917"/>
    </source>
</evidence>
<keyword evidence="5 15" id="KW-0963">Cytoplasm</keyword>
<evidence type="ECO:0000256" key="6">
    <source>
        <dbReference type="ARBA" id="ARBA00022598"/>
    </source>
</evidence>
<feature type="binding site" evidence="15">
    <location>
        <position position="593"/>
    </location>
    <ligand>
        <name>ATP</name>
        <dbReference type="ChEBI" id="CHEBI:30616"/>
    </ligand>
</feature>
<evidence type="ECO:0000259" key="16">
    <source>
        <dbReference type="Pfam" id="PF00133"/>
    </source>
</evidence>
<dbReference type="PANTHER" id="PTHR42780:SF1">
    <property type="entry name" value="ISOLEUCINE--TRNA LIGASE, CYTOPLASMIC"/>
    <property type="match status" value="1"/>
</dbReference>
<dbReference type="InterPro" id="IPR033709">
    <property type="entry name" value="Anticodon_Ile_ABEc"/>
</dbReference>
<dbReference type="InterPro" id="IPR013155">
    <property type="entry name" value="M/V/L/I-tRNA-synth_anticd-bd"/>
</dbReference>
<dbReference type="STRING" id="1385512.N784_13765"/>
<dbReference type="PRINTS" id="PR00984">
    <property type="entry name" value="TRNASYNTHILE"/>
</dbReference>
<dbReference type="InterPro" id="IPR009008">
    <property type="entry name" value="Val/Leu/Ile-tRNA-synth_edit"/>
</dbReference>
<dbReference type="PANTHER" id="PTHR42780">
    <property type="entry name" value="SOLEUCYL-TRNA SYNTHETASE"/>
    <property type="match status" value="1"/>
</dbReference>
<evidence type="ECO:0000256" key="4">
    <source>
        <dbReference type="ARBA" id="ARBA00011245"/>
    </source>
</evidence>
<reference evidence="18 19" key="1">
    <citation type="submission" date="2013-08" db="EMBL/GenBank/DDBJ databases">
        <authorList>
            <person name="Huang J."/>
            <person name="Wang G."/>
        </authorList>
    </citation>
    <scope>NUCLEOTIDE SEQUENCE [LARGE SCALE GENOMIC DNA]</scope>
    <source>
        <strain evidence="18 19">JSM 072002</strain>
    </source>
</reference>
<evidence type="ECO:0000256" key="9">
    <source>
        <dbReference type="ARBA" id="ARBA00022833"/>
    </source>
</evidence>
<dbReference type="Pfam" id="PF08264">
    <property type="entry name" value="Anticodon_1"/>
    <property type="match status" value="1"/>
</dbReference>
<dbReference type="GO" id="GO:0008270">
    <property type="term" value="F:zinc ion binding"/>
    <property type="evidence" value="ECO:0007669"/>
    <property type="project" value="UniProtKB-UniRule"/>
</dbReference>
<sequence>MKKVDVNENAVQRENRVKDVWKEQAVFQKSIENREGKETFVFYEGPPTANGLPHAGHVLGRVIKDFVARYKTMNGYQVYRKAGWDTHGLPVELGVEKKIGISGKQDIENYGVENFIKECKESVFDYERQWSRFTDAIGYWVDMDDPYVTLDNKYIESVWHILSKIHEKGLLYQGHRVVPYCPSCQTSLSSHEVAQGYKDVKDLSVTAKFKIADKANEFFLGWTTTPWTLPGNIALSVNENIDYVKAEKDGEVYIVAKNLVTKVLGEEHTIVSEHKGKEFIGLKYEPPFNFLTPNRGHEVIRGDYVTDDSGTGVVHIAPAHGEDDYNAVMDSGLDFVSVVDTTGCYTAEVTPLVGEFAKDCDVTIIKMLAEQGLLFHKEKYEHSYPHCWRCDSALIYYAMEGWFIKTTAIKDQIIENNQSVTWHPDHMRDGRFGKFLENMVDWNLGRNRFWGTPLNVWICQSCDHQYVPSSIQDMIDHAKGDVSEDIELHKPYVDDVTLECPCCSADMKRTSEVIDVWFDSGSMPFAQYHYPFENKEMFEKQFPADIIAEGVDQTRGWFYSLLTVSSLFTGKAPYKRVLSLGHILDADGRKMSKSKGNVLDPMELVEQFGADALRWALLADSAPWNNKRFSANIVGQAKSKLVDTLHNVHSFYTLYADIDGFDPAKHEKGTPSLMDKWMLSRLHTVTKNVTKHLDAYDFTAGARELGDFVEQVSNWYIRRSRDRFWSEGMNDDKLAAYHTLHGVLVETSKLLAPYTPFIAEDIHMNLTGESVHLADFPQADEAVIDATLENDMDRVLQVVELARHSRNATSIKTKQPLAELTVVGTAENTKSLEAYKPIIQDEINVKNVVLTETAGDAVQYEVKLNFPTAGPKLGKLVGVVQKALQALTTEEAKQVVDQGYFETSTPDGETVRVEQDDLLVKQTTQQGFEMASNQDYMVFLDTDITEDLRKEGLARELIRAVQQYRKECDLPVEQRVHLSFDASDRMKEVIEQFEALLQSNLLVHNLTFQAHDGMKYVEIEEEKIGLHIEA</sequence>
<dbReference type="GO" id="GO:0005524">
    <property type="term" value="F:ATP binding"/>
    <property type="evidence" value="ECO:0007669"/>
    <property type="project" value="UniProtKB-UniRule"/>
</dbReference>
<dbReference type="InterPro" id="IPR002301">
    <property type="entry name" value="Ile-tRNA-ligase"/>
</dbReference>
<dbReference type="CDD" id="cd07961">
    <property type="entry name" value="Anticodon_Ia_Ile_ABEc"/>
    <property type="match status" value="1"/>
</dbReference>
<evidence type="ECO:0000256" key="7">
    <source>
        <dbReference type="ARBA" id="ARBA00022723"/>
    </source>
</evidence>
<dbReference type="Proteomes" id="UP000030401">
    <property type="component" value="Unassembled WGS sequence"/>
</dbReference>
<evidence type="ECO:0000256" key="1">
    <source>
        <dbReference type="ARBA" id="ARBA00001947"/>
    </source>
</evidence>
<dbReference type="HAMAP" id="MF_02003">
    <property type="entry name" value="Ile_tRNA_synth_type2"/>
    <property type="match status" value="1"/>
</dbReference>
<dbReference type="InterPro" id="IPR001412">
    <property type="entry name" value="aa-tRNA-synth_I_CS"/>
</dbReference>
<dbReference type="AlphaFoldDB" id="A0A0A5G929"/>
<dbReference type="GO" id="GO:0005737">
    <property type="term" value="C:cytoplasm"/>
    <property type="evidence" value="ECO:0007669"/>
    <property type="project" value="UniProtKB-SubCell"/>
</dbReference>
<keyword evidence="12 15" id="KW-0030">Aminoacyl-tRNA synthetase</keyword>
<dbReference type="CDD" id="cd00818">
    <property type="entry name" value="IleRS_core"/>
    <property type="match status" value="1"/>
</dbReference>
<keyword evidence="8 15" id="KW-0547">Nucleotide-binding</keyword>
<dbReference type="InterPro" id="IPR023586">
    <property type="entry name" value="Ile-tRNA-ligase_type2"/>
</dbReference>
<dbReference type="Gene3D" id="3.40.50.620">
    <property type="entry name" value="HUPs"/>
    <property type="match status" value="2"/>
</dbReference>
<evidence type="ECO:0000313" key="18">
    <source>
        <dbReference type="EMBL" id="KGX87688.1"/>
    </source>
</evidence>
<dbReference type="eggNOG" id="COG0060">
    <property type="taxonomic scope" value="Bacteria"/>
</dbReference>
<organism evidence="18 19">
    <name type="scientific">Pontibacillus litoralis JSM 072002</name>
    <dbReference type="NCBI Taxonomy" id="1385512"/>
    <lineage>
        <taxon>Bacteria</taxon>
        <taxon>Bacillati</taxon>
        <taxon>Bacillota</taxon>
        <taxon>Bacilli</taxon>
        <taxon>Bacillales</taxon>
        <taxon>Bacillaceae</taxon>
        <taxon>Pontibacillus</taxon>
    </lineage>
</organism>
<comment type="function">
    <text evidence="13 15">Catalyzes the attachment of isoleucine to tRNA(Ile). As IleRS can inadvertently accommodate and process structurally similar amino acids such as valine, to avoid such errors it has two additional distinct tRNA(Ile)-dependent editing activities. One activity is designated as 'pretransfer' editing and involves the hydrolysis of activated Val-AMP. The other activity is designated 'posttransfer' editing and involves deacylation of mischarged Val-tRNA(Ile).</text>
</comment>
<comment type="similarity">
    <text evidence="3 15">Belongs to the class-I aminoacyl-tRNA synthetase family. IleS type 2 subfamily.</text>
</comment>
<dbReference type="Gene3D" id="1.10.730.10">
    <property type="entry name" value="Isoleucyl-tRNA Synthetase, Domain 1"/>
    <property type="match status" value="1"/>
</dbReference>
<dbReference type="InterPro" id="IPR009080">
    <property type="entry name" value="tRNAsynth_Ia_anticodon-bd"/>
</dbReference>
<keyword evidence="10 15" id="KW-0067">ATP-binding</keyword>
<evidence type="ECO:0000313" key="19">
    <source>
        <dbReference type="Proteomes" id="UP000030401"/>
    </source>
</evidence>
<keyword evidence="6 15" id="KW-0436">Ligase</keyword>
<dbReference type="SUPFAM" id="SSF52374">
    <property type="entry name" value="Nucleotidylyl transferase"/>
    <property type="match status" value="1"/>
</dbReference>
<dbReference type="InterPro" id="IPR002300">
    <property type="entry name" value="aa-tRNA-synth_Ia"/>
</dbReference>
<evidence type="ECO:0000256" key="8">
    <source>
        <dbReference type="ARBA" id="ARBA00022741"/>
    </source>
</evidence>
<protein>
    <recommendedName>
        <fullName evidence="15">Isoleucine--tRNA ligase</fullName>
        <ecNumber evidence="15">6.1.1.5</ecNumber>
    </recommendedName>
    <alternativeName>
        <fullName evidence="15">Isoleucyl-tRNA synthetase</fullName>
        <shortName evidence="15">IleRS</shortName>
    </alternativeName>
</protein>
<gene>
    <name evidence="15" type="primary">ileS</name>
    <name evidence="18" type="ORF">N784_13765</name>
</gene>
<evidence type="ECO:0000256" key="2">
    <source>
        <dbReference type="ARBA" id="ARBA00004496"/>
    </source>
</evidence>
<comment type="catalytic activity">
    <reaction evidence="14 15">
        <text>tRNA(Ile) + L-isoleucine + ATP = L-isoleucyl-tRNA(Ile) + AMP + diphosphate</text>
        <dbReference type="Rhea" id="RHEA:11060"/>
        <dbReference type="Rhea" id="RHEA-COMP:9666"/>
        <dbReference type="Rhea" id="RHEA-COMP:9695"/>
        <dbReference type="ChEBI" id="CHEBI:30616"/>
        <dbReference type="ChEBI" id="CHEBI:33019"/>
        <dbReference type="ChEBI" id="CHEBI:58045"/>
        <dbReference type="ChEBI" id="CHEBI:78442"/>
        <dbReference type="ChEBI" id="CHEBI:78528"/>
        <dbReference type="ChEBI" id="CHEBI:456215"/>
        <dbReference type="EC" id="6.1.1.5"/>
    </reaction>
</comment>
<dbReference type="EC" id="6.1.1.5" evidence="15"/>
<comment type="caution">
    <text evidence="18">The sequence shown here is derived from an EMBL/GenBank/DDBJ whole genome shotgun (WGS) entry which is preliminary data.</text>
</comment>
<accession>A0A0A5G929</accession>
<keyword evidence="7 15" id="KW-0479">Metal-binding</keyword>
<dbReference type="SUPFAM" id="SSF47323">
    <property type="entry name" value="Anticodon-binding domain of a subclass of class I aminoacyl-tRNA synthetases"/>
    <property type="match status" value="1"/>
</dbReference>
<comment type="subunit">
    <text evidence="4 15">Monomer.</text>
</comment>
<dbReference type="FunFam" id="3.40.50.620:FF:000075">
    <property type="entry name" value="Isoleucine--tRNA ligase"/>
    <property type="match status" value="1"/>
</dbReference>
<dbReference type="GO" id="GO:0000049">
    <property type="term" value="F:tRNA binding"/>
    <property type="evidence" value="ECO:0007669"/>
    <property type="project" value="InterPro"/>
</dbReference>
<evidence type="ECO:0000256" key="10">
    <source>
        <dbReference type="ARBA" id="ARBA00022840"/>
    </source>
</evidence>
<feature type="domain" description="Methionyl/Valyl/Leucyl/Isoleucyl-tRNA synthetase anticodon-binding" evidence="17">
    <location>
        <begin position="675"/>
        <end position="818"/>
    </location>
</feature>
<dbReference type="Pfam" id="PF00133">
    <property type="entry name" value="tRNA-synt_1"/>
    <property type="match status" value="1"/>
</dbReference>
<comment type="domain">
    <text evidence="15">IleRS has two distinct active sites: one for aminoacylation and one for editing. The misactivated valine is translocated from the active site to the editing site, which sterically excludes the correctly activated isoleucine. The single editing site contains two valyl binding pockets, one specific for each substrate (Val-AMP or Val-tRNA(Ile)).</text>
</comment>
<feature type="short sequence motif" description="'HIGH' region" evidence="15">
    <location>
        <begin position="47"/>
        <end position="57"/>
    </location>
</feature>
<dbReference type="InterPro" id="IPR014729">
    <property type="entry name" value="Rossmann-like_a/b/a_fold"/>
</dbReference>
<evidence type="ECO:0000256" key="13">
    <source>
        <dbReference type="ARBA" id="ARBA00025217"/>
    </source>
</evidence>
<feature type="short sequence motif" description="'KMSKS' region" evidence="15">
    <location>
        <begin position="590"/>
        <end position="594"/>
    </location>
</feature>
<dbReference type="GO" id="GO:0006428">
    <property type="term" value="P:isoleucyl-tRNA aminoacylation"/>
    <property type="evidence" value="ECO:0007669"/>
    <property type="project" value="UniProtKB-UniRule"/>
</dbReference>
<comment type="subcellular location">
    <subcellularLocation>
        <location evidence="2 15">Cytoplasm</location>
    </subcellularLocation>
</comment>
<dbReference type="EMBL" id="AVPG01000005">
    <property type="protein sequence ID" value="KGX87688.1"/>
    <property type="molecule type" value="Genomic_DNA"/>
</dbReference>
<dbReference type="GO" id="GO:0004822">
    <property type="term" value="F:isoleucine-tRNA ligase activity"/>
    <property type="evidence" value="ECO:0007669"/>
    <property type="project" value="UniProtKB-UniRule"/>
</dbReference>
<keyword evidence="9 15" id="KW-0862">Zinc</keyword>
<evidence type="ECO:0000256" key="12">
    <source>
        <dbReference type="ARBA" id="ARBA00023146"/>
    </source>
</evidence>
<dbReference type="OrthoDB" id="9810365at2"/>
<keyword evidence="11 15" id="KW-0648">Protein biosynthesis</keyword>
<evidence type="ECO:0000256" key="5">
    <source>
        <dbReference type="ARBA" id="ARBA00022490"/>
    </source>
</evidence>
<evidence type="ECO:0000256" key="14">
    <source>
        <dbReference type="ARBA" id="ARBA00048359"/>
    </source>
</evidence>
<proteinExistence type="inferred from homology"/>
<evidence type="ECO:0000259" key="17">
    <source>
        <dbReference type="Pfam" id="PF08264"/>
    </source>
</evidence>
<evidence type="ECO:0000256" key="15">
    <source>
        <dbReference type="HAMAP-Rule" id="MF_02003"/>
    </source>
</evidence>
<dbReference type="PROSITE" id="PS00178">
    <property type="entry name" value="AA_TRNA_LIGASE_I"/>
    <property type="match status" value="1"/>
</dbReference>
<name>A0A0A5G929_9BACI</name>
<dbReference type="FunFam" id="3.40.50.620:FF:000063">
    <property type="entry name" value="Isoleucine--tRNA ligase"/>
    <property type="match status" value="1"/>
</dbReference>
<keyword evidence="19" id="KW-1185">Reference proteome</keyword>
<dbReference type="GO" id="GO:0002161">
    <property type="term" value="F:aminoacyl-tRNA deacylase activity"/>
    <property type="evidence" value="ECO:0007669"/>
    <property type="project" value="InterPro"/>
</dbReference>
<comment type="cofactor">
    <cofactor evidence="1 15">
        <name>Zn(2+)</name>
        <dbReference type="ChEBI" id="CHEBI:29105"/>
    </cofactor>
</comment>
<evidence type="ECO:0000256" key="3">
    <source>
        <dbReference type="ARBA" id="ARBA00007078"/>
    </source>
</evidence>
<feature type="domain" description="Aminoacyl-tRNA synthetase class Ia" evidence="16">
    <location>
        <begin position="19"/>
        <end position="621"/>
    </location>
</feature>
<dbReference type="Pfam" id="PF19302">
    <property type="entry name" value="DUF5915"/>
    <property type="match status" value="1"/>
</dbReference>